<proteinExistence type="predicted"/>
<dbReference type="EMBL" id="NIVC01002388">
    <property type="protein sequence ID" value="PAA58317.1"/>
    <property type="molecule type" value="Genomic_DNA"/>
</dbReference>
<protein>
    <submittedName>
        <fullName evidence="1">Uncharacterized protein</fullName>
    </submittedName>
</protein>
<evidence type="ECO:0000313" key="2">
    <source>
        <dbReference type="Proteomes" id="UP000215902"/>
    </source>
</evidence>
<organism evidence="1 2">
    <name type="scientific">Macrostomum lignano</name>
    <dbReference type="NCBI Taxonomy" id="282301"/>
    <lineage>
        <taxon>Eukaryota</taxon>
        <taxon>Metazoa</taxon>
        <taxon>Spiralia</taxon>
        <taxon>Lophotrochozoa</taxon>
        <taxon>Platyhelminthes</taxon>
        <taxon>Rhabditophora</taxon>
        <taxon>Macrostomorpha</taxon>
        <taxon>Macrostomida</taxon>
        <taxon>Macrostomidae</taxon>
        <taxon>Macrostomum</taxon>
    </lineage>
</organism>
<reference evidence="1 2" key="1">
    <citation type="submission" date="2017-06" db="EMBL/GenBank/DDBJ databases">
        <title>A platform for efficient transgenesis in Macrostomum lignano, a flatworm model organism for stem cell research.</title>
        <authorList>
            <person name="Berezikov E."/>
        </authorList>
    </citation>
    <scope>NUCLEOTIDE SEQUENCE [LARGE SCALE GENOMIC DNA]</scope>
    <source>
        <strain evidence="1">DV1</strain>
        <tissue evidence="1">Whole organism</tissue>
    </source>
</reference>
<dbReference type="AlphaFoldDB" id="A0A267EBR1"/>
<keyword evidence="2" id="KW-1185">Reference proteome</keyword>
<comment type="caution">
    <text evidence="1">The sequence shown here is derived from an EMBL/GenBank/DDBJ whole genome shotgun (WGS) entry which is preliminary data.</text>
</comment>
<feature type="non-terminal residue" evidence="1">
    <location>
        <position position="1"/>
    </location>
</feature>
<evidence type="ECO:0000313" key="1">
    <source>
        <dbReference type="EMBL" id="PAA58317.1"/>
    </source>
</evidence>
<dbReference type="OrthoDB" id="69496at2759"/>
<sequence>VKQAAQRQSTIAEVAQAMKTEVCARLGGSQSLCNMWVDTYLPEVMRSLAAKIVSSNDWWKICAI</sequence>
<name>A0A267EBR1_9PLAT</name>
<gene>
    <name evidence="1" type="ORF">BOX15_Mlig034096g1</name>
</gene>
<dbReference type="Gene3D" id="1.10.225.10">
    <property type="entry name" value="Saposin-like"/>
    <property type="match status" value="1"/>
</dbReference>
<accession>A0A267EBR1</accession>
<dbReference type="Proteomes" id="UP000215902">
    <property type="component" value="Unassembled WGS sequence"/>
</dbReference>